<gene>
    <name evidence="2" type="primary">22</name>
    <name evidence="2" type="ORF">SEA_FINKLE_22</name>
</gene>
<dbReference type="InterPro" id="IPR022704">
    <property type="entry name" value="DUF2746"/>
</dbReference>
<dbReference type="SUPFAM" id="SSF58042">
    <property type="entry name" value="Outer membrane lipoprotein"/>
    <property type="match status" value="1"/>
</dbReference>
<dbReference type="Pfam" id="PF10874">
    <property type="entry name" value="DUF2746"/>
    <property type="match status" value="1"/>
</dbReference>
<keyword evidence="1" id="KW-0472">Membrane</keyword>
<name>A0A9E7NJG2_9CAUD</name>
<feature type="transmembrane region" description="Helical" evidence="1">
    <location>
        <begin position="12"/>
        <end position="35"/>
    </location>
</feature>
<sequence>MGGVTSLPTTLHPLIVVGVLVLSIVVPAAAGVWVAQISHRQKGHSEVLEEVREQVSNSHDSNLRDDVDRVDEKVDQVDTKVDQLTGKFDALARGLELFMHESRKAQARQDRIAAKYHPNEP</sequence>
<evidence type="ECO:0000256" key="1">
    <source>
        <dbReference type="SAM" id="Phobius"/>
    </source>
</evidence>
<keyword evidence="1" id="KW-1133">Transmembrane helix</keyword>
<evidence type="ECO:0000313" key="2">
    <source>
        <dbReference type="EMBL" id="UTN92941.1"/>
    </source>
</evidence>
<protein>
    <submittedName>
        <fullName evidence="2">Membrane protein</fullName>
    </submittedName>
</protein>
<dbReference type="RefSeq" id="YP_010754335.1">
    <property type="nucleotide sequence ID" value="NC_073459.1"/>
</dbReference>
<dbReference type="GeneID" id="80018924"/>
<evidence type="ECO:0000313" key="3">
    <source>
        <dbReference type="Proteomes" id="UP001060355"/>
    </source>
</evidence>
<dbReference type="KEGG" id="vg:80018924"/>
<reference evidence="2" key="1">
    <citation type="submission" date="2022-05" db="EMBL/GenBank/DDBJ databases">
        <authorList>
            <person name="Ashby S."/>
            <person name="Bressette G."/>
            <person name="Brown S."/>
            <person name="Charles S."/>
            <person name="Neely M.N."/>
            <person name="Molloy S.D."/>
            <person name="Garlena R.A."/>
            <person name="Russell D.A."/>
            <person name="Jacobs-Sera D."/>
            <person name="Hatfull G.F."/>
        </authorList>
    </citation>
    <scope>NUCLEOTIDE SEQUENCE</scope>
</reference>
<accession>A0A9E7NJG2</accession>
<proteinExistence type="predicted"/>
<keyword evidence="3" id="KW-1185">Reference proteome</keyword>
<organism evidence="2 3">
    <name type="scientific">Gordonia phage Finkle</name>
    <dbReference type="NCBI Taxonomy" id="2926099"/>
    <lineage>
        <taxon>Viruses</taxon>
        <taxon>Duplodnaviria</taxon>
        <taxon>Heunggongvirae</taxon>
        <taxon>Uroviricota</taxon>
        <taxon>Caudoviricetes</taxon>
        <taxon>Finkelvirus</taxon>
        <taxon>Finkelvirus finkel</taxon>
    </lineage>
</organism>
<keyword evidence="1" id="KW-0812">Transmembrane</keyword>
<dbReference type="Proteomes" id="UP001060355">
    <property type="component" value="Segment"/>
</dbReference>
<dbReference type="EMBL" id="ON456347">
    <property type="protein sequence ID" value="UTN92941.1"/>
    <property type="molecule type" value="Genomic_DNA"/>
</dbReference>